<comment type="function">
    <text evidence="10">Necessary for normal cell division and for the maintenance of normal septation.</text>
</comment>
<evidence type="ECO:0000256" key="9">
    <source>
        <dbReference type="ARBA" id="ARBA00023306"/>
    </source>
</evidence>
<evidence type="ECO:0000256" key="1">
    <source>
        <dbReference type="ARBA" id="ARBA00001946"/>
    </source>
</evidence>
<evidence type="ECO:0000256" key="7">
    <source>
        <dbReference type="ARBA" id="ARBA00023134"/>
    </source>
</evidence>
<protein>
    <recommendedName>
        <fullName evidence="10">Probable GTP-binding protein EngB</fullName>
    </recommendedName>
</protein>
<keyword evidence="4" id="KW-0479">Metal-binding</keyword>
<dbReference type="Gene3D" id="3.40.50.300">
    <property type="entry name" value="P-loop containing nucleotide triphosphate hydrolases"/>
    <property type="match status" value="1"/>
</dbReference>
<keyword evidence="13" id="KW-1185">Reference proteome</keyword>
<dbReference type="RefSeq" id="WP_078712453.1">
    <property type="nucleotide sequence ID" value="NZ_FUWY01000006.1"/>
</dbReference>
<evidence type="ECO:0000256" key="4">
    <source>
        <dbReference type="ARBA" id="ARBA00022723"/>
    </source>
</evidence>
<evidence type="ECO:0000259" key="11">
    <source>
        <dbReference type="PROSITE" id="PS51706"/>
    </source>
</evidence>
<dbReference type="PROSITE" id="PS51706">
    <property type="entry name" value="G_ENGB"/>
    <property type="match status" value="1"/>
</dbReference>
<evidence type="ECO:0000256" key="10">
    <source>
        <dbReference type="HAMAP-Rule" id="MF_00321"/>
    </source>
</evidence>
<dbReference type="InterPro" id="IPR006073">
    <property type="entry name" value="GTP-bd"/>
</dbReference>
<keyword evidence="5 10" id="KW-0547">Nucleotide-binding</keyword>
<keyword evidence="3 10" id="KW-0132">Cell division</keyword>
<evidence type="ECO:0000313" key="12">
    <source>
        <dbReference type="EMBL" id="SJZ91396.1"/>
    </source>
</evidence>
<evidence type="ECO:0000256" key="8">
    <source>
        <dbReference type="ARBA" id="ARBA00023210"/>
    </source>
</evidence>
<dbReference type="InterPro" id="IPR030393">
    <property type="entry name" value="G_ENGB_dom"/>
</dbReference>
<evidence type="ECO:0000256" key="2">
    <source>
        <dbReference type="ARBA" id="ARBA00009638"/>
    </source>
</evidence>
<dbReference type="GO" id="GO:0046872">
    <property type="term" value="F:metal ion binding"/>
    <property type="evidence" value="ECO:0007669"/>
    <property type="project" value="UniProtKB-KW"/>
</dbReference>
<evidence type="ECO:0000256" key="5">
    <source>
        <dbReference type="ARBA" id="ARBA00022741"/>
    </source>
</evidence>
<dbReference type="EMBL" id="FUWY01000006">
    <property type="protein sequence ID" value="SJZ91396.1"/>
    <property type="molecule type" value="Genomic_DNA"/>
</dbReference>
<evidence type="ECO:0000256" key="3">
    <source>
        <dbReference type="ARBA" id="ARBA00022618"/>
    </source>
</evidence>
<evidence type="ECO:0000256" key="6">
    <source>
        <dbReference type="ARBA" id="ARBA00022842"/>
    </source>
</evidence>
<gene>
    <name evidence="10" type="primary">engB</name>
    <name evidence="12" type="ORF">SAMN02745191_2056</name>
</gene>
<feature type="domain" description="EngB-type G" evidence="11">
    <location>
        <begin position="22"/>
        <end position="194"/>
    </location>
</feature>
<dbReference type="InterPro" id="IPR019987">
    <property type="entry name" value="GTP-bd_ribosome_bio_YsxC"/>
</dbReference>
<dbReference type="PANTHER" id="PTHR11649:SF13">
    <property type="entry name" value="ENGB-TYPE G DOMAIN-CONTAINING PROTEIN"/>
    <property type="match status" value="1"/>
</dbReference>
<dbReference type="OrthoDB" id="9804921at2"/>
<dbReference type="Pfam" id="PF01926">
    <property type="entry name" value="MMR_HSR1"/>
    <property type="match status" value="1"/>
</dbReference>
<comment type="similarity">
    <text evidence="2 10">Belongs to the TRAFAC class TrmE-Era-EngA-EngB-Septin-like GTPase superfamily. EngB GTPase family.</text>
</comment>
<keyword evidence="9 10" id="KW-0131">Cell cycle</keyword>
<evidence type="ECO:0000313" key="13">
    <source>
        <dbReference type="Proteomes" id="UP000243297"/>
    </source>
</evidence>
<dbReference type="HAMAP" id="MF_00321">
    <property type="entry name" value="GTPase_EngB"/>
    <property type="match status" value="1"/>
</dbReference>
<proteinExistence type="inferred from homology"/>
<reference evidence="13" key="1">
    <citation type="submission" date="2017-02" db="EMBL/GenBank/DDBJ databases">
        <authorList>
            <person name="Varghese N."/>
            <person name="Submissions S."/>
        </authorList>
    </citation>
    <scope>NUCLEOTIDE SEQUENCE [LARGE SCALE GENOMIC DNA]</scope>
    <source>
        <strain evidence="13">ATCC 25662</strain>
    </source>
</reference>
<keyword evidence="7 10" id="KW-0342">GTP-binding</keyword>
<dbReference type="GO" id="GO:0005525">
    <property type="term" value="F:GTP binding"/>
    <property type="evidence" value="ECO:0007669"/>
    <property type="project" value="UniProtKB-UniRule"/>
</dbReference>
<dbReference type="PANTHER" id="PTHR11649">
    <property type="entry name" value="MSS1/TRME-RELATED GTP-BINDING PROTEIN"/>
    <property type="match status" value="1"/>
</dbReference>
<sequence>MAYHEVEFLTSSPKVEDCPQTDLPEFVLAGRSNVGKSSLINALVDRKKAAYVGNKPGKTRFLNFFKVDNRCIFVDVPGYGFANRSQKELIQFGEMMDGYFTNRQHLRALILIVDYRHKPTKDDITMIEYARELHMSIVVVATKKDKCKRSELSKLKKCISETLGVPTTSILDFSSTEKEGVDELWGIIDSFINDK</sequence>
<dbReference type="InterPro" id="IPR027417">
    <property type="entry name" value="P-loop_NTPase"/>
</dbReference>
<dbReference type="AlphaFoldDB" id="A0A1T4PJK1"/>
<accession>A0A1T4PJK1</accession>
<dbReference type="GO" id="GO:0000917">
    <property type="term" value="P:division septum assembly"/>
    <property type="evidence" value="ECO:0007669"/>
    <property type="project" value="UniProtKB-KW"/>
</dbReference>
<name>A0A1T4PJK1_9FIRM</name>
<dbReference type="GO" id="GO:0005829">
    <property type="term" value="C:cytosol"/>
    <property type="evidence" value="ECO:0007669"/>
    <property type="project" value="TreeGrafter"/>
</dbReference>
<dbReference type="SUPFAM" id="SSF52540">
    <property type="entry name" value="P-loop containing nucleoside triphosphate hydrolases"/>
    <property type="match status" value="1"/>
</dbReference>
<comment type="cofactor">
    <cofactor evidence="1">
        <name>Mg(2+)</name>
        <dbReference type="ChEBI" id="CHEBI:18420"/>
    </cofactor>
</comment>
<dbReference type="Proteomes" id="UP000243297">
    <property type="component" value="Unassembled WGS sequence"/>
</dbReference>
<dbReference type="NCBIfam" id="TIGR03598">
    <property type="entry name" value="GTPase_YsxC"/>
    <property type="match status" value="1"/>
</dbReference>
<organism evidence="12 13">
    <name type="scientific">Anaerorhabdus furcosa</name>
    <dbReference type="NCBI Taxonomy" id="118967"/>
    <lineage>
        <taxon>Bacteria</taxon>
        <taxon>Bacillati</taxon>
        <taxon>Bacillota</taxon>
        <taxon>Erysipelotrichia</taxon>
        <taxon>Erysipelotrichales</taxon>
        <taxon>Erysipelotrichaceae</taxon>
        <taxon>Anaerorhabdus</taxon>
    </lineage>
</organism>
<keyword evidence="6" id="KW-0460">Magnesium</keyword>
<dbReference type="CDD" id="cd01876">
    <property type="entry name" value="YihA_EngB"/>
    <property type="match status" value="1"/>
</dbReference>
<keyword evidence="8 10" id="KW-0717">Septation</keyword>
<dbReference type="STRING" id="118967.SAMN02745191_2056"/>